<dbReference type="PANTHER" id="PTHR42852:SF13">
    <property type="entry name" value="PROTEIN DIPZ"/>
    <property type="match status" value="1"/>
</dbReference>
<name>A0ABY1NCN8_9BACT</name>
<feature type="transmembrane region" description="Helical" evidence="2">
    <location>
        <begin position="25"/>
        <end position="45"/>
    </location>
</feature>
<organism evidence="4 5">
    <name type="scientific">Algoriphagus winogradskyi</name>
    <dbReference type="NCBI Taxonomy" id="237017"/>
    <lineage>
        <taxon>Bacteria</taxon>
        <taxon>Pseudomonadati</taxon>
        <taxon>Bacteroidota</taxon>
        <taxon>Cytophagia</taxon>
        <taxon>Cytophagales</taxon>
        <taxon>Cyclobacteriaceae</taxon>
        <taxon>Algoriphagus</taxon>
    </lineage>
</organism>
<dbReference type="Pfam" id="PF00578">
    <property type="entry name" value="AhpC-TSA"/>
    <property type="match status" value="1"/>
</dbReference>
<feature type="domain" description="Thioredoxin" evidence="3">
    <location>
        <begin position="53"/>
        <end position="207"/>
    </location>
</feature>
<evidence type="ECO:0000256" key="1">
    <source>
        <dbReference type="ARBA" id="ARBA00023284"/>
    </source>
</evidence>
<evidence type="ECO:0000313" key="4">
    <source>
        <dbReference type="EMBL" id="SMP06539.1"/>
    </source>
</evidence>
<proteinExistence type="predicted"/>
<dbReference type="EMBL" id="FXUA01000001">
    <property type="protein sequence ID" value="SMP06539.1"/>
    <property type="molecule type" value="Genomic_DNA"/>
</dbReference>
<gene>
    <name evidence="4" type="ORF">SAMN06265367_101485</name>
</gene>
<dbReference type="InterPro" id="IPR000866">
    <property type="entry name" value="AhpC/TSA"/>
</dbReference>
<dbReference type="Proteomes" id="UP001157915">
    <property type="component" value="Unassembled WGS sequence"/>
</dbReference>
<evidence type="ECO:0000259" key="3">
    <source>
        <dbReference type="PROSITE" id="PS51352"/>
    </source>
</evidence>
<keyword evidence="1" id="KW-0676">Redox-active center</keyword>
<dbReference type="InterPro" id="IPR036249">
    <property type="entry name" value="Thioredoxin-like_sf"/>
</dbReference>
<evidence type="ECO:0000313" key="5">
    <source>
        <dbReference type="Proteomes" id="UP001157915"/>
    </source>
</evidence>
<sequence length="208" mass="23969">MLPLWTWYIGLWTQKMDWKKEIKSWGIMLSVVAFLYFTGLLPVIMGGIQSVMLSTGLIKPKLEIPDLTDKQFDYRGKFLTFDGQQIDLESYRGKTLFINLWASWCGPCRAEMPHISELYKSVQEEPDLEFLMIGIDNNIEKSRDFIEGKSWTFPTAHASFGLNQSLQSQSIPTTLVVNPEGKIVFYQEGMSNFNTDEFREFLLGQAKL</sequence>
<keyword evidence="2" id="KW-1133">Transmembrane helix</keyword>
<dbReference type="InterPro" id="IPR050553">
    <property type="entry name" value="Thioredoxin_ResA/DsbE_sf"/>
</dbReference>
<dbReference type="GO" id="GO:0016853">
    <property type="term" value="F:isomerase activity"/>
    <property type="evidence" value="ECO:0007669"/>
    <property type="project" value="UniProtKB-KW"/>
</dbReference>
<dbReference type="InterPro" id="IPR013766">
    <property type="entry name" value="Thioredoxin_domain"/>
</dbReference>
<evidence type="ECO:0000256" key="2">
    <source>
        <dbReference type="SAM" id="Phobius"/>
    </source>
</evidence>
<keyword evidence="5" id="KW-1185">Reference proteome</keyword>
<keyword evidence="4" id="KW-0413">Isomerase</keyword>
<reference evidence="4 5" key="1">
    <citation type="submission" date="2017-05" db="EMBL/GenBank/DDBJ databases">
        <authorList>
            <person name="Varghese N."/>
            <person name="Submissions S."/>
        </authorList>
    </citation>
    <scope>NUCLEOTIDE SEQUENCE [LARGE SCALE GENOMIC DNA]</scope>
    <source>
        <strain evidence="4 5">DSM 15360</strain>
    </source>
</reference>
<keyword evidence="2" id="KW-0472">Membrane</keyword>
<dbReference type="PROSITE" id="PS51352">
    <property type="entry name" value="THIOREDOXIN_2"/>
    <property type="match status" value="1"/>
</dbReference>
<protein>
    <submittedName>
        <fullName evidence="4">Thiol-disulfide isomerase or thioredoxin</fullName>
    </submittedName>
</protein>
<accession>A0ABY1NCN8</accession>
<dbReference type="PROSITE" id="PS00194">
    <property type="entry name" value="THIOREDOXIN_1"/>
    <property type="match status" value="1"/>
</dbReference>
<dbReference type="Gene3D" id="3.40.30.10">
    <property type="entry name" value="Glutaredoxin"/>
    <property type="match status" value="1"/>
</dbReference>
<dbReference type="SUPFAM" id="SSF52833">
    <property type="entry name" value="Thioredoxin-like"/>
    <property type="match status" value="1"/>
</dbReference>
<comment type="caution">
    <text evidence="4">The sequence shown here is derived from an EMBL/GenBank/DDBJ whole genome shotgun (WGS) entry which is preliminary data.</text>
</comment>
<dbReference type="PANTHER" id="PTHR42852">
    <property type="entry name" value="THIOL:DISULFIDE INTERCHANGE PROTEIN DSBE"/>
    <property type="match status" value="1"/>
</dbReference>
<dbReference type="InterPro" id="IPR017937">
    <property type="entry name" value="Thioredoxin_CS"/>
</dbReference>
<keyword evidence="2" id="KW-0812">Transmembrane</keyword>
<dbReference type="CDD" id="cd02966">
    <property type="entry name" value="TlpA_like_family"/>
    <property type="match status" value="1"/>
</dbReference>